<evidence type="ECO:0000256" key="2">
    <source>
        <dbReference type="ARBA" id="ARBA00022898"/>
    </source>
</evidence>
<evidence type="ECO:0000256" key="6">
    <source>
        <dbReference type="ARBA" id="ARBA00048780"/>
    </source>
</evidence>
<sequence>MAKAIGDTAGPGEDRPWSNSLGRGRVPGPRLPQQRVFDDVVGPSTQSVHSGTYIDPVTGAVGTPIFTSSTFEFNEHTYGAFDQGHIRDVPIYGRYGSPNQWVVQEKVAALENAESAVVFASGMAAITTTLLALTNRGGHIVTSRDVYGGSYNLLREDMYQLGRDVTFADATSMDAIVAAVRPQTQVLFFETLTNPLLKALPLAELGEYAERNHLLLVVDNTFLTPYCLRPLELGAHVVIHSATKYLGGHSDVTAGLAVGSRKYMDRLWKQMLKFGGSIDAFPCFLLERGLKTLALRMRAHVANADALAAFLAGHPKVRTVHHPSLPDYGYPAIREICRDGFGGMVSFEVAGGDEAALKLLERLTIPQVATSLGGVESLVSLPFNTSHSFLTEAQRRDIGIEPGLVRLSAGVEDTADLIADIDQALNGI</sequence>
<organism evidence="11 12">
    <name type="scientific">Streptomyces zinciresistens K42</name>
    <dbReference type="NCBI Taxonomy" id="700597"/>
    <lineage>
        <taxon>Bacteria</taxon>
        <taxon>Bacillati</taxon>
        <taxon>Actinomycetota</taxon>
        <taxon>Actinomycetes</taxon>
        <taxon>Kitasatosporales</taxon>
        <taxon>Streptomycetaceae</taxon>
        <taxon>Streptomyces</taxon>
    </lineage>
</organism>
<keyword evidence="3" id="KW-0456">Lyase</keyword>
<evidence type="ECO:0000256" key="5">
    <source>
        <dbReference type="ARBA" id="ARBA00047199"/>
    </source>
</evidence>
<name>G2G9D8_9ACTN</name>
<evidence type="ECO:0000256" key="9">
    <source>
        <dbReference type="RuleBase" id="RU362118"/>
    </source>
</evidence>
<dbReference type="EC" id="4.4.1.2" evidence="4"/>
<evidence type="ECO:0000256" key="10">
    <source>
        <dbReference type="SAM" id="MobiDB-lite"/>
    </source>
</evidence>
<comment type="cofactor">
    <cofactor evidence="1 9">
        <name>pyridoxal 5'-phosphate</name>
        <dbReference type="ChEBI" id="CHEBI:597326"/>
    </cofactor>
</comment>
<proteinExistence type="inferred from homology"/>
<dbReference type="InterPro" id="IPR015421">
    <property type="entry name" value="PyrdxlP-dep_Trfase_major"/>
</dbReference>
<dbReference type="InterPro" id="IPR000277">
    <property type="entry name" value="Cys/Met-Metab_PyrdxlP-dep_enz"/>
</dbReference>
<dbReference type="SUPFAM" id="SSF53383">
    <property type="entry name" value="PLP-dependent transferases"/>
    <property type="match status" value="1"/>
</dbReference>
<dbReference type="Proteomes" id="UP000004217">
    <property type="component" value="Unassembled WGS sequence"/>
</dbReference>
<dbReference type="InterPro" id="IPR015422">
    <property type="entry name" value="PyrdxlP-dep_Trfase_small"/>
</dbReference>
<dbReference type="GO" id="GO:0019346">
    <property type="term" value="P:transsulfuration"/>
    <property type="evidence" value="ECO:0007669"/>
    <property type="project" value="InterPro"/>
</dbReference>
<dbReference type="AlphaFoldDB" id="G2G9D8"/>
<dbReference type="PANTHER" id="PTHR11808">
    <property type="entry name" value="TRANS-SULFURATION ENZYME FAMILY MEMBER"/>
    <property type="match status" value="1"/>
</dbReference>
<comment type="similarity">
    <text evidence="9">Belongs to the trans-sulfuration enzymes family.</text>
</comment>
<dbReference type="CDD" id="cd00614">
    <property type="entry name" value="CGS_like"/>
    <property type="match status" value="1"/>
</dbReference>
<evidence type="ECO:0000256" key="7">
    <source>
        <dbReference type="ARBA" id="ARBA00052699"/>
    </source>
</evidence>
<dbReference type="InterPro" id="IPR015424">
    <property type="entry name" value="PyrdxlP-dep_Trfase"/>
</dbReference>
<dbReference type="OrthoDB" id="9780685at2"/>
<dbReference type="PANTHER" id="PTHR11808:SF50">
    <property type="entry name" value="CYSTATHIONINE BETA-LYASE"/>
    <property type="match status" value="1"/>
</dbReference>
<protein>
    <recommendedName>
        <fullName evidence="4">homocysteine desulfhydrase</fullName>
        <ecNumber evidence="4">4.4.1.2</ecNumber>
    </recommendedName>
    <alternativeName>
        <fullName evidence="5">Homocysteine desulfhydrase</fullName>
    </alternativeName>
</protein>
<reference evidence="11 12" key="1">
    <citation type="submission" date="2011-08" db="EMBL/GenBank/DDBJ databases">
        <authorList>
            <person name="Lin Y."/>
            <person name="Hao X."/>
            <person name="Johnstone L."/>
            <person name="Miller S.J."/>
            <person name="Wei G."/>
            <person name="Rensing C."/>
        </authorList>
    </citation>
    <scope>NUCLEOTIDE SEQUENCE [LARGE SCALE GENOMIC DNA]</scope>
    <source>
        <strain evidence="11 12">K42</strain>
    </source>
</reference>
<comment type="catalytic activity">
    <reaction evidence="6">
        <text>L-homocysteine + H2O = 2-oxobutanoate + hydrogen sulfide + NH4(+) + H(+)</text>
        <dbReference type="Rhea" id="RHEA:14501"/>
        <dbReference type="ChEBI" id="CHEBI:15377"/>
        <dbReference type="ChEBI" id="CHEBI:15378"/>
        <dbReference type="ChEBI" id="CHEBI:16763"/>
        <dbReference type="ChEBI" id="CHEBI:28938"/>
        <dbReference type="ChEBI" id="CHEBI:29919"/>
        <dbReference type="ChEBI" id="CHEBI:58199"/>
        <dbReference type="EC" id="4.4.1.2"/>
    </reaction>
    <physiologicalReaction direction="left-to-right" evidence="6">
        <dbReference type="Rhea" id="RHEA:14502"/>
    </physiologicalReaction>
</comment>
<feature type="region of interest" description="Disordered" evidence="10">
    <location>
        <begin position="1"/>
        <end position="33"/>
    </location>
</feature>
<dbReference type="PATRIC" id="fig|700597.3.peg.2065"/>
<dbReference type="GO" id="GO:0030170">
    <property type="term" value="F:pyridoxal phosphate binding"/>
    <property type="evidence" value="ECO:0007669"/>
    <property type="project" value="InterPro"/>
</dbReference>
<evidence type="ECO:0000256" key="8">
    <source>
        <dbReference type="PIRSR" id="PIRSR001434-2"/>
    </source>
</evidence>
<dbReference type="Gene3D" id="3.90.1150.10">
    <property type="entry name" value="Aspartate Aminotransferase, domain 1"/>
    <property type="match status" value="1"/>
</dbReference>
<dbReference type="GO" id="GO:0018826">
    <property type="term" value="F:methionine gamma-lyase activity"/>
    <property type="evidence" value="ECO:0007669"/>
    <property type="project" value="UniProtKB-EC"/>
</dbReference>
<comment type="caution">
    <text evidence="11">The sequence shown here is derived from an EMBL/GenBank/DDBJ whole genome shotgun (WGS) entry which is preliminary data.</text>
</comment>
<accession>G2G9D8</accession>
<evidence type="ECO:0000256" key="3">
    <source>
        <dbReference type="ARBA" id="ARBA00023239"/>
    </source>
</evidence>
<dbReference type="PIRSF" id="PIRSF001434">
    <property type="entry name" value="CGS"/>
    <property type="match status" value="1"/>
</dbReference>
<dbReference type="Gene3D" id="3.40.640.10">
    <property type="entry name" value="Type I PLP-dependent aspartate aminotransferase-like (Major domain)"/>
    <property type="match status" value="1"/>
</dbReference>
<dbReference type="GO" id="GO:0047982">
    <property type="term" value="F:homocysteine desulfhydrase activity"/>
    <property type="evidence" value="ECO:0007669"/>
    <property type="project" value="UniProtKB-EC"/>
</dbReference>
<dbReference type="RefSeq" id="WP_007494090.1">
    <property type="nucleotide sequence ID" value="NZ_AGBF01000023.1"/>
</dbReference>
<evidence type="ECO:0000256" key="1">
    <source>
        <dbReference type="ARBA" id="ARBA00001933"/>
    </source>
</evidence>
<dbReference type="EMBL" id="AGBF01000023">
    <property type="protein sequence ID" value="EGX59853.1"/>
    <property type="molecule type" value="Genomic_DNA"/>
</dbReference>
<evidence type="ECO:0000256" key="4">
    <source>
        <dbReference type="ARBA" id="ARBA00047175"/>
    </source>
</evidence>
<keyword evidence="2 8" id="KW-0663">Pyridoxal phosphate</keyword>
<feature type="modified residue" description="N6-(pyridoxal phosphate)lysine" evidence="8">
    <location>
        <position position="244"/>
    </location>
</feature>
<dbReference type="GO" id="GO:0047804">
    <property type="term" value="F:cysteine-S-conjugate beta-lyase activity"/>
    <property type="evidence" value="ECO:0007669"/>
    <property type="project" value="UniProtKB-ARBA"/>
</dbReference>
<dbReference type="FunFam" id="3.40.640.10:FF:000046">
    <property type="entry name" value="Cystathionine gamma-lyase"/>
    <property type="match status" value="1"/>
</dbReference>
<dbReference type="GO" id="GO:0005737">
    <property type="term" value="C:cytoplasm"/>
    <property type="evidence" value="ECO:0007669"/>
    <property type="project" value="TreeGrafter"/>
</dbReference>
<gene>
    <name evidence="11" type="ORF">SZN_10593</name>
</gene>
<comment type="catalytic activity">
    <reaction evidence="7">
        <text>L-methionine + H2O = methanethiol + 2-oxobutanoate + NH4(+)</text>
        <dbReference type="Rhea" id="RHEA:23800"/>
        <dbReference type="ChEBI" id="CHEBI:15377"/>
        <dbReference type="ChEBI" id="CHEBI:16007"/>
        <dbReference type="ChEBI" id="CHEBI:16763"/>
        <dbReference type="ChEBI" id="CHEBI:28938"/>
        <dbReference type="ChEBI" id="CHEBI:57844"/>
        <dbReference type="EC" id="4.4.1.11"/>
    </reaction>
    <physiologicalReaction direction="left-to-right" evidence="7">
        <dbReference type="Rhea" id="RHEA:23801"/>
    </physiologicalReaction>
</comment>
<evidence type="ECO:0000313" key="12">
    <source>
        <dbReference type="Proteomes" id="UP000004217"/>
    </source>
</evidence>
<evidence type="ECO:0000313" key="11">
    <source>
        <dbReference type="EMBL" id="EGX59853.1"/>
    </source>
</evidence>
<keyword evidence="12" id="KW-1185">Reference proteome</keyword>
<dbReference type="Pfam" id="PF01053">
    <property type="entry name" value="Cys_Met_Meta_PP"/>
    <property type="match status" value="1"/>
</dbReference>